<dbReference type="Proteomes" id="UP000198034">
    <property type="component" value="Unassembled WGS sequence"/>
</dbReference>
<sequence>MRNTFPILALKTFFISFFILSCEKNNDTSTENIMYEETVAVANRNSSSISFFDANTNSIISTLKIPNSEPMYVVFVPTKDKLYVGDRKNKQVHIINPSTKKIENSISVGNGVFHMWADELGKRLWVNNDIDNTISVIDLSSNSIIKTINVDMKPHDVFLTKDGTKAYISVINSNQSVPDKVYLYSTNNYEKLKEVNVGKDPHLFHLSNYNKLIVPCQSGEVYNIDGEKLEIISQKLYPGAHGLYPSPNLETIFITNITGGQIYSLKTNDLTQNESPISSSKPIPHNIVLNKEGTKIFATHSGPNNTSVSVYKISQNKLIHEQDITVENNPFGLTYYKRNKQ</sequence>
<proteinExistence type="predicted"/>
<dbReference type="PANTHER" id="PTHR47197:SF3">
    <property type="entry name" value="DIHYDRO-HEME D1 DEHYDROGENASE"/>
    <property type="match status" value="1"/>
</dbReference>
<dbReference type="PANTHER" id="PTHR47197">
    <property type="entry name" value="PROTEIN NIRF"/>
    <property type="match status" value="1"/>
</dbReference>
<accession>A0A246G9H6</accession>
<name>A0A246G9H6_9FLAO</name>
<protein>
    <recommendedName>
        <fullName evidence="3">YncE family protein</fullName>
    </recommendedName>
</protein>
<organism evidence="1 2">
    <name type="scientific">Flavobacterium columnare</name>
    <dbReference type="NCBI Taxonomy" id="996"/>
    <lineage>
        <taxon>Bacteria</taxon>
        <taxon>Pseudomonadati</taxon>
        <taxon>Bacteroidota</taxon>
        <taxon>Flavobacteriia</taxon>
        <taxon>Flavobacteriales</taxon>
        <taxon>Flavobacteriaceae</taxon>
        <taxon>Flavobacterium</taxon>
    </lineage>
</organism>
<dbReference type="EMBL" id="MTCY01000029">
    <property type="protein sequence ID" value="OWP76236.1"/>
    <property type="molecule type" value="Genomic_DNA"/>
</dbReference>
<dbReference type="InterPro" id="IPR051200">
    <property type="entry name" value="Host-pathogen_enzymatic-act"/>
</dbReference>
<dbReference type="InterPro" id="IPR015943">
    <property type="entry name" value="WD40/YVTN_repeat-like_dom_sf"/>
</dbReference>
<dbReference type="Gene3D" id="2.130.10.10">
    <property type="entry name" value="YVTN repeat-like/Quinoprotein amine dehydrogenase"/>
    <property type="match status" value="2"/>
</dbReference>
<reference evidence="1 2" key="1">
    <citation type="journal article" date="2017" name="Infect. Genet. Evol.">
        <title>Comparative genome analysis of fish pathogen Flavobacterium columnare reveals extensive sequence diversity within the species.</title>
        <authorList>
            <person name="Kayansamruaj P."/>
            <person name="Dong H.T."/>
            <person name="Hirono I."/>
            <person name="Kondo H."/>
            <person name="Senapin S."/>
            <person name="Rodkhum C."/>
        </authorList>
    </citation>
    <scope>NUCLEOTIDE SEQUENCE [LARGE SCALE GENOMIC DNA]</scope>
    <source>
        <strain evidence="1 2">1214</strain>
    </source>
</reference>
<dbReference type="PROSITE" id="PS51257">
    <property type="entry name" value="PROKAR_LIPOPROTEIN"/>
    <property type="match status" value="1"/>
</dbReference>
<dbReference type="InterPro" id="IPR011048">
    <property type="entry name" value="Haem_d1_sf"/>
</dbReference>
<evidence type="ECO:0008006" key="3">
    <source>
        <dbReference type="Google" id="ProtNLM"/>
    </source>
</evidence>
<dbReference type="SUPFAM" id="SSF51004">
    <property type="entry name" value="C-terminal (heme d1) domain of cytochrome cd1-nitrite reductase"/>
    <property type="match status" value="1"/>
</dbReference>
<dbReference type="AlphaFoldDB" id="A0A246G9H6"/>
<comment type="caution">
    <text evidence="1">The sequence shown here is derived from an EMBL/GenBank/DDBJ whole genome shotgun (WGS) entry which is preliminary data.</text>
</comment>
<evidence type="ECO:0000313" key="2">
    <source>
        <dbReference type="Proteomes" id="UP000198034"/>
    </source>
</evidence>
<evidence type="ECO:0000313" key="1">
    <source>
        <dbReference type="EMBL" id="OWP76236.1"/>
    </source>
</evidence>
<gene>
    <name evidence="1" type="ORF">BWK62_10190</name>
</gene>